<dbReference type="SUPFAM" id="SSF56317">
    <property type="entry name" value="Carbon-nitrogen hydrolase"/>
    <property type="match status" value="1"/>
</dbReference>
<keyword evidence="1 3" id="KW-0378">Hydrolase</keyword>
<dbReference type="PROSITE" id="PS50263">
    <property type="entry name" value="CN_HYDROLASE"/>
    <property type="match status" value="1"/>
</dbReference>
<dbReference type="Proteomes" id="UP000069205">
    <property type="component" value="Chromosome"/>
</dbReference>
<keyword evidence="4" id="KW-1185">Reference proteome</keyword>
<dbReference type="STRING" id="42253.NITMOv2_3595"/>
<evidence type="ECO:0000313" key="3">
    <source>
        <dbReference type="EMBL" id="ALA59987.1"/>
    </source>
</evidence>
<dbReference type="InterPro" id="IPR003010">
    <property type="entry name" value="C-N_Hydrolase"/>
</dbReference>
<feature type="domain" description="CN hydrolase" evidence="2">
    <location>
        <begin position="1"/>
        <end position="238"/>
    </location>
</feature>
<dbReference type="KEGG" id="nmv:NITMOv2_3595"/>
<reference evidence="3 4" key="1">
    <citation type="journal article" date="2015" name="Proc. Natl. Acad. Sci. U.S.A.">
        <title>Expanded metabolic versatility of ubiquitous nitrite-oxidizing bacteria from the genus Nitrospira.</title>
        <authorList>
            <person name="Koch H."/>
            <person name="Lucker S."/>
            <person name="Albertsen M."/>
            <person name="Kitzinger K."/>
            <person name="Herbold C."/>
            <person name="Spieck E."/>
            <person name="Nielsen P.H."/>
            <person name="Wagner M."/>
            <person name="Daims H."/>
        </authorList>
    </citation>
    <scope>NUCLEOTIDE SEQUENCE [LARGE SCALE GENOMIC DNA]</scope>
    <source>
        <strain evidence="3 4">NSP M-1</strain>
    </source>
</reference>
<accession>A0A0K2GHA1</accession>
<dbReference type="InterPro" id="IPR036526">
    <property type="entry name" value="C-N_Hydrolase_sf"/>
</dbReference>
<name>A0A0K2GHA1_NITMO</name>
<dbReference type="Gene3D" id="3.60.110.10">
    <property type="entry name" value="Carbon-nitrogen hydrolase"/>
    <property type="match status" value="1"/>
</dbReference>
<dbReference type="Pfam" id="PF00795">
    <property type="entry name" value="CN_hydrolase"/>
    <property type="match status" value="1"/>
</dbReference>
<dbReference type="PANTHER" id="PTHR43674">
    <property type="entry name" value="NITRILASE C965.09-RELATED"/>
    <property type="match status" value="1"/>
</dbReference>
<evidence type="ECO:0000259" key="2">
    <source>
        <dbReference type="PROSITE" id="PS50263"/>
    </source>
</evidence>
<protein>
    <submittedName>
        <fullName evidence="3">Putative N-carbamoyl-D-amino acid hydrolase</fullName>
        <ecNumber evidence="3">3.5.1.77</ecNumber>
    </submittedName>
</protein>
<dbReference type="OrthoDB" id="2826359at2"/>
<dbReference type="GO" id="GO:0047417">
    <property type="term" value="F:N-carbamoyl-D-amino acid hydrolase activity"/>
    <property type="evidence" value="ECO:0007669"/>
    <property type="project" value="UniProtKB-EC"/>
</dbReference>
<proteinExistence type="predicted"/>
<dbReference type="InterPro" id="IPR050345">
    <property type="entry name" value="Aliph_Amidase/BUP"/>
</dbReference>
<dbReference type="AlphaFoldDB" id="A0A0K2GHA1"/>
<dbReference type="PATRIC" id="fig|42253.5.peg.3546"/>
<evidence type="ECO:0000256" key="1">
    <source>
        <dbReference type="ARBA" id="ARBA00022801"/>
    </source>
</evidence>
<dbReference type="PANTHER" id="PTHR43674:SF2">
    <property type="entry name" value="BETA-UREIDOPROPIONASE"/>
    <property type="match status" value="1"/>
</dbReference>
<dbReference type="EMBL" id="CP011801">
    <property type="protein sequence ID" value="ALA59987.1"/>
    <property type="molecule type" value="Genomic_DNA"/>
</dbReference>
<dbReference type="RefSeq" id="WP_053380912.1">
    <property type="nucleotide sequence ID" value="NZ_CP011801.1"/>
</dbReference>
<evidence type="ECO:0000313" key="4">
    <source>
        <dbReference type="Proteomes" id="UP000069205"/>
    </source>
</evidence>
<gene>
    <name evidence="3" type="ORF">NITMOv2_3595</name>
</gene>
<organism evidence="3 4">
    <name type="scientific">Nitrospira moscoviensis</name>
    <dbReference type="NCBI Taxonomy" id="42253"/>
    <lineage>
        <taxon>Bacteria</taxon>
        <taxon>Pseudomonadati</taxon>
        <taxon>Nitrospirota</taxon>
        <taxon>Nitrospiria</taxon>
        <taxon>Nitrospirales</taxon>
        <taxon>Nitrospiraceae</taxon>
        <taxon>Nitrospira</taxon>
    </lineage>
</organism>
<dbReference type="EC" id="3.5.1.77" evidence="3"/>
<sequence>MRVGFYQFDPQFGDVAKNLETVTAKLEQADADLIVLPELFASGYQFVSHDEVQRLAEPVPDGPTTIRLLDVAKRRRMHIVAGLPERAGGRCYNSAVVVGPSGLLGCYRKTHLFYEETLFFTPGDSGFRVWDIGPAKIGVMICFDWYYPEAARSLALQGADILCHPSNLVLPNCPDSMPVRCLENRVFAVTCNRIGGEARGGKDPLTYIGNSEIVTPKGVILHRAPRDREDLTVLDIDPAEARDKHLNRYNDLLRDRRSGLYNL</sequence>